<protein>
    <recommendedName>
        <fullName evidence="4">tRNA_anti-like</fullName>
    </recommendedName>
</protein>
<feature type="transmembrane region" description="Helical" evidence="1">
    <location>
        <begin position="36"/>
        <end position="54"/>
    </location>
</feature>
<gene>
    <name evidence="2" type="ORF">TEGL_21970</name>
</gene>
<proteinExistence type="predicted"/>
<evidence type="ECO:0000313" key="2">
    <source>
        <dbReference type="EMBL" id="WWD83783.1"/>
    </source>
</evidence>
<keyword evidence="3" id="KW-1185">Reference proteome</keyword>
<reference evidence="2 3" key="1">
    <citation type="journal article" date="2023" name="PLoS ONE">
        <title>Genome-based metabolic and phylogenomic analysis of three Terrisporobacter species.</title>
        <authorList>
            <person name="Boer T."/>
            <person name="Bengelsdorf F.R."/>
            <person name="Bomeke M."/>
            <person name="Daniel R."/>
            <person name="Poehlein A."/>
        </authorList>
    </citation>
    <scope>NUCLEOTIDE SEQUENCE [LARGE SCALE GENOMIC DNA]</scope>
    <source>
        <strain evidence="2 3">DSM 1288</strain>
    </source>
</reference>
<sequence length="167" mass="20263">MEKRVQCMKINNENNIILYSIILLVYYIVFYKYKDIVILRYIFITIIIVILFLIHRFYYKKNDVSVTSEELLNEYKENIYECDKKYNEKYVKLTGVVSKLEITNKKDLYIFFESNNKFIIIANSVSINNKCLEYIKSISKGDRITIYGDLFRTNNELRIFMWYILQK</sequence>
<organism evidence="2 3">
    <name type="scientific">Terrisporobacter glycolicus ATCC 14880 = DSM 1288</name>
    <dbReference type="NCBI Taxonomy" id="1121315"/>
    <lineage>
        <taxon>Bacteria</taxon>
        <taxon>Bacillati</taxon>
        <taxon>Bacillota</taxon>
        <taxon>Clostridia</taxon>
        <taxon>Peptostreptococcales</taxon>
        <taxon>Peptostreptococcaceae</taxon>
        <taxon>Terrisporobacter</taxon>
    </lineage>
</organism>
<dbReference type="Pfam" id="PF12869">
    <property type="entry name" value="tRNA_anti-like"/>
    <property type="match status" value="1"/>
</dbReference>
<dbReference type="Proteomes" id="UP001348492">
    <property type="component" value="Chromosome"/>
</dbReference>
<accession>A0ABZ2EW16</accession>
<dbReference type="RefSeq" id="WP_018590748.1">
    <property type="nucleotide sequence ID" value="NZ_CP117523.1"/>
</dbReference>
<feature type="transmembrane region" description="Helical" evidence="1">
    <location>
        <begin position="12"/>
        <end position="30"/>
    </location>
</feature>
<evidence type="ECO:0008006" key="4">
    <source>
        <dbReference type="Google" id="ProtNLM"/>
    </source>
</evidence>
<keyword evidence="1" id="KW-1133">Transmembrane helix</keyword>
<keyword evidence="1" id="KW-0472">Membrane</keyword>
<dbReference type="InterPro" id="IPR024422">
    <property type="entry name" value="Protein_unknown_function_OB"/>
</dbReference>
<keyword evidence="1" id="KW-0812">Transmembrane</keyword>
<dbReference type="EMBL" id="CP117523">
    <property type="protein sequence ID" value="WWD83783.1"/>
    <property type="molecule type" value="Genomic_DNA"/>
</dbReference>
<name>A0ABZ2EW16_9FIRM</name>
<evidence type="ECO:0000256" key="1">
    <source>
        <dbReference type="SAM" id="Phobius"/>
    </source>
</evidence>
<evidence type="ECO:0000313" key="3">
    <source>
        <dbReference type="Proteomes" id="UP001348492"/>
    </source>
</evidence>